<feature type="region of interest" description="Disordered" evidence="1">
    <location>
        <begin position="871"/>
        <end position="896"/>
    </location>
</feature>
<reference evidence="2" key="1">
    <citation type="journal article" date="2019" name="Sci. Rep.">
        <title>Draft genome of Tanacetum cinerariifolium, the natural source of mosquito coil.</title>
        <authorList>
            <person name="Yamashiro T."/>
            <person name="Shiraishi A."/>
            <person name="Satake H."/>
            <person name="Nakayama K."/>
        </authorList>
    </citation>
    <scope>NUCLEOTIDE SEQUENCE</scope>
</reference>
<comment type="caution">
    <text evidence="2">The sequence shown here is derived from an EMBL/GenBank/DDBJ whole genome shotgun (WGS) entry which is preliminary data.</text>
</comment>
<dbReference type="EMBL" id="BKCJ010002380">
    <property type="protein sequence ID" value="GEU48160.1"/>
    <property type="molecule type" value="Genomic_DNA"/>
</dbReference>
<sequence length="1216" mass="137761">MKNANPSCSTSNREFLDPKKKKEIESWLEDSRIVDSLYESDEIEYFDTFPTLEELEYHEWLLKYPKPYWNDFESVKNGPLIWFSIEENGLTRPKKYFELSATEAIQADCDVKATNIILQGLPLEVYILVSNHKVAKELWKRIQLLLQGTSLTKQERKCKLYDEFNKFAYKKGETLRDFYLRFSLLLNDMNIYNIKLEQFQVNTKLLNIVPPKWSKFVIDVKLVQDLHKTNIGQLHAYLGQHEFHANEVCLMHECNSDPLALVATHQMTHNQLSTPLSITHTSNDYQSSVHHNAYSPPSSIPQIAYAPTVKQQQKQPEFPLLDSGLTVSVFKQDPGILEGQVTQTIITHNAAYQADDLDTYDSDCDELNTAKSFSHGDLYHYGSDALAEKAQQLKPKLYDGNVIEKTSAIVISDSEETLMLAEESCSKMLLKQKDPMMLEKKVNTTPVDYDVIRVKSFTSASGLQPSGNTKKDKIQRPPRSTRKNKVKAHPRFRIDSESLNKVSVLVVLDLSKVANPLYSLRDKDLLKSNDLQMEVIVNGDSPKPTRIVDGVVQVNAPTTAEQRLAKKNELKARGTLVMALPDKHQLKFNIHNDAKSLVEAIEKSQLEILSESIFQEYINFKFLRSLPSEWKTHTLIWRNKADLEEQSLDDLFNNLKIYEAEVNDSSTSSHNTQNIAFVSSNYTDSTNELVNAVPSVSVASFQALVSTLLNVDSVSDAMAMLTMRAIRFLQKTGRNLGANGTTAIGFDMSKVECYNFHRRGYFVRDCRSLRDSRNKDTPRRTIPLEVSTSNALVSQHDVVGSYDWSFQADEEPTNYALMEYASSGSSSSSGSDNKTSSKNLSKLLESQIYDKTSLGYDSQVFKSQVFDCDELNSSESDDSVPTSLENDRYRSGEGYHVVPPPYTRTFMLSKPDLVFNETPNASEPIDNVVHVESHTYKPSKDMSKTLRPDAPIVKDWTSDSEDETEIESVPKQKELSFVQTSEHVKTPRTSVKIVEHPKHTKNLKTENQKSRGHKNSWNRKACCVYKSLNHLIKDCDYYEKQMVQNHVWNNAVRVNHHNSARISHPHSNRNVVATTVLTRLRLVPFNAARPVPTAVPQSTVKSPRLVKHVVNKAHSPIRKLINHRTTTKNSNFNQKVTIVKGNPQQALKDKGVVDSGCSRHMTGNISYLSDFEEFNRGYVAFGGNPKGGKISGKELAVDCPTHQIRSLVSIRDPSHD</sequence>
<evidence type="ECO:0000313" key="2">
    <source>
        <dbReference type="EMBL" id="GEU48160.1"/>
    </source>
</evidence>
<accession>A0A6L2KHA3</accession>
<dbReference type="Pfam" id="PF14223">
    <property type="entry name" value="Retrotran_gag_2"/>
    <property type="match status" value="1"/>
</dbReference>
<evidence type="ECO:0000256" key="1">
    <source>
        <dbReference type="SAM" id="MobiDB-lite"/>
    </source>
</evidence>
<feature type="compositionally biased region" description="Basic residues" evidence="1">
    <location>
        <begin position="479"/>
        <end position="489"/>
    </location>
</feature>
<name>A0A6L2KHA3_TANCI</name>
<protein>
    <submittedName>
        <fullName evidence="2">Uncharacterized protein</fullName>
    </submittedName>
</protein>
<dbReference type="AlphaFoldDB" id="A0A6L2KHA3"/>
<proteinExistence type="predicted"/>
<organism evidence="2">
    <name type="scientific">Tanacetum cinerariifolium</name>
    <name type="common">Dalmatian daisy</name>
    <name type="synonym">Chrysanthemum cinerariifolium</name>
    <dbReference type="NCBI Taxonomy" id="118510"/>
    <lineage>
        <taxon>Eukaryota</taxon>
        <taxon>Viridiplantae</taxon>
        <taxon>Streptophyta</taxon>
        <taxon>Embryophyta</taxon>
        <taxon>Tracheophyta</taxon>
        <taxon>Spermatophyta</taxon>
        <taxon>Magnoliopsida</taxon>
        <taxon>eudicotyledons</taxon>
        <taxon>Gunneridae</taxon>
        <taxon>Pentapetalae</taxon>
        <taxon>asterids</taxon>
        <taxon>campanulids</taxon>
        <taxon>Asterales</taxon>
        <taxon>Asteraceae</taxon>
        <taxon>Asteroideae</taxon>
        <taxon>Anthemideae</taxon>
        <taxon>Anthemidinae</taxon>
        <taxon>Tanacetum</taxon>
    </lineage>
</organism>
<gene>
    <name evidence="2" type="ORF">Tci_020138</name>
</gene>
<feature type="region of interest" description="Disordered" evidence="1">
    <location>
        <begin position="460"/>
        <end position="489"/>
    </location>
</feature>